<comment type="similarity">
    <text evidence="2">Belongs to the LemA family.</text>
</comment>
<dbReference type="SUPFAM" id="SSF140478">
    <property type="entry name" value="LemA-like"/>
    <property type="match status" value="1"/>
</dbReference>
<feature type="transmembrane region" description="Helical" evidence="6">
    <location>
        <begin position="6"/>
        <end position="23"/>
    </location>
</feature>
<dbReference type="AlphaFoldDB" id="A0A917IZU4"/>
<evidence type="ECO:0000256" key="4">
    <source>
        <dbReference type="ARBA" id="ARBA00022989"/>
    </source>
</evidence>
<dbReference type="PANTHER" id="PTHR34478:SF1">
    <property type="entry name" value="PROTEIN LEMA"/>
    <property type="match status" value="1"/>
</dbReference>
<keyword evidence="4 6" id="KW-1133">Transmembrane helix</keyword>
<evidence type="ECO:0000256" key="3">
    <source>
        <dbReference type="ARBA" id="ARBA00022692"/>
    </source>
</evidence>
<reference evidence="7" key="2">
    <citation type="submission" date="2020-09" db="EMBL/GenBank/DDBJ databases">
        <authorList>
            <person name="Sun Q."/>
            <person name="Zhou Y."/>
        </authorList>
    </citation>
    <scope>NUCLEOTIDE SEQUENCE</scope>
    <source>
        <strain evidence="7">CGMCC 1.15290</strain>
    </source>
</reference>
<proteinExistence type="inferred from homology"/>
<sequence length="185" mass="21001">MEYTTWIIAGVLVLLLIWVVSLYNRLVRGRTYMEEGWSGIDVLLKKRYDLLPNLVETVKGYAAHETRLLQEVTALRTRAMQTGSVAEKQVTEQAVTRAIGNLFAVAENYPDLKASANFQQLQTDIGAIETELERARRYYNATVRDNNVLVETFPSNIIANTAGFKKGVFFEIDNITHREAPRVSF</sequence>
<dbReference type="Proteomes" id="UP000627292">
    <property type="component" value="Unassembled WGS sequence"/>
</dbReference>
<evidence type="ECO:0000313" key="7">
    <source>
        <dbReference type="EMBL" id="GGH68843.1"/>
    </source>
</evidence>
<evidence type="ECO:0000256" key="6">
    <source>
        <dbReference type="SAM" id="Phobius"/>
    </source>
</evidence>
<dbReference type="GO" id="GO:0016020">
    <property type="term" value="C:membrane"/>
    <property type="evidence" value="ECO:0007669"/>
    <property type="project" value="UniProtKB-SubCell"/>
</dbReference>
<evidence type="ECO:0000256" key="5">
    <source>
        <dbReference type="ARBA" id="ARBA00023136"/>
    </source>
</evidence>
<dbReference type="RefSeq" id="WP_188952779.1">
    <property type="nucleotide sequence ID" value="NZ_BMIB01000003.1"/>
</dbReference>
<comment type="subcellular location">
    <subcellularLocation>
        <location evidence="1">Membrane</location>
        <topology evidence="1">Single-pass membrane protein</topology>
    </subcellularLocation>
</comment>
<dbReference type="InterPro" id="IPR007156">
    <property type="entry name" value="MamQ_LemA"/>
</dbReference>
<dbReference type="EMBL" id="BMIB01000003">
    <property type="protein sequence ID" value="GGH68843.1"/>
    <property type="molecule type" value="Genomic_DNA"/>
</dbReference>
<accession>A0A917IZU4</accession>
<evidence type="ECO:0000256" key="1">
    <source>
        <dbReference type="ARBA" id="ARBA00004167"/>
    </source>
</evidence>
<dbReference type="InterPro" id="IPR023353">
    <property type="entry name" value="LemA-like_dom_sf"/>
</dbReference>
<dbReference type="Pfam" id="PF04011">
    <property type="entry name" value="LemA"/>
    <property type="match status" value="1"/>
</dbReference>
<evidence type="ECO:0000313" key="8">
    <source>
        <dbReference type="Proteomes" id="UP000627292"/>
    </source>
</evidence>
<protein>
    <submittedName>
        <fullName evidence="7">Membrane protein</fullName>
    </submittedName>
</protein>
<gene>
    <name evidence="7" type="ORF">GCM10011379_25530</name>
</gene>
<name>A0A917IZU4_9BACT</name>
<comment type="caution">
    <text evidence="7">The sequence shown here is derived from an EMBL/GenBank/DDBJ whole genome shotgun (WGS) entry which is preliminary data.</text>
</comment>
<dbReference type="PANTHER" id="PTHR34478">
    <property type="entry name" value="PROTEIN LEMA"/>
    <property type="match status" value="1"/>
</dbReference>
<keyword evidence="5 6" id="KW-0472">Membrane</keyword>
<keyword evidence="3 6" id="KW-0812">Transmembrane</keyword>
<organism evidence="7 8">
    <name type="scientific">Filimonas zeae</name>
    <dbReference type="NCBI Taxonomy" id="1737353"/>
    <lineage>
        <taxon>Bacteria</taxon>
        <taxon>Pseudomonadati</taxon>
        <taxon>Bacteroidota</taxon>
        <taxon>Chitinophagia</taxon>
        <taxon>Chitinophagales</taxon>
        <taxon>Chitinophagaceae</taxon>
        <taxon>Filimonas</taxon>
    </lineage>
</organism>
<keyword evidence="8" id="KW-1185">Reference proteome</keyword>
<dbReference type="Gene3D" id="1.20.1440.20">
    <property type="entry name" value="LemA-like domain"/>
    <property type="match status" value="1"/>
</dbReference>
<reference evidence="7" key="1">
    <citation type="journal article" date="2014" name="Int. J. Syst. Evol. Microbiol.">
        <title>Complete genome sequence of Corynebacterium casei LMG S-19264T (=DSM 44701T), isolated from a smear-ripened cheese.</title>
        <authorList>
            <consortium name="US DOE Joint Genome Institute (JGI-PGF)"/>
            <person name="Walter F."/>
            <person name="Albersmeier A."/>
            <person name="Kalinowski J."/>
            <person name="Ruckert C."/>
        </authorList>
    </citation>
    <scope>NUCLEOTIDE SEQUENCE</scope>
    <source>
        <strain evidence="7">CGMCC 1.15290</strain>
    </source>
</reference>
<evidence type="ECO:0000256" key="2">
    <source>
        <dbReference type="ARBA" id="ARBA00008854"/>
    </source>
</evidence>